<dbReference type="GO" id="GO:0005829">
    <property type="term" value="C:cytosol"/>
    <property type="evidence" value="ECO:0007669"/>
    <property type="project" value="TreeGrafter"/>
</dbReference>
<keyword evidence="9 12" id="KW-0030">Aminoacyl-tRNA synthetase</keyword>
<dbReference type="PRINTS" id="PR00986">
    <property type="entry name" value="TRNASYNTHVAL"/>
</dbReference>
<dbReference type="GO" id="GO:0002161">
    <property type="term" value="F:aminoacyl-tRNA deacylase activity"/>
    <property type="evidence" value="ECO:0007669"/>
    <property type="project" value="InterPro"/>
</dbReference>
<dbReference type="InterPro" id="IPR013155">
    <property type="entry name" value="M/V/L/I-tRNA-synth_anticd-bd"/>
</dbReference>
<evidence type="ECO:0000256" key="11">
    <source>
        <dbReference type="ARBA" id="ARBA00047552"/>
    </source>
</evidence>
<evidence type="ECO:0000256" key="13">
    <source>
        <dbReference type="SAM" id="Coils"/>
    </source>
</evidence>
<sequence>MSVKMRYYGTISKSFIFIVCNDSLLFNPVYRRFVWHIRHCSAGRGIWFSKNTNQIVKDARSDFPTAYNPKYVESNWYSWWEKHGYFVPNSADTGKSFSMVLPPPNVTGTLHLGHALTCTIQDVLARWHRMLGCSVVWIPGMDHAGIATQVVVEKKLWQEKKLTRHDIGRAKLVEEIWRWKEDKGSIITEQFRRLGLSLDWSREMFTMDPVQSAAVTEAFIRLFDADLIYRANSLVNWSCVLQSAISDIEVNFKQVIGATAIEVPGHLEPVEFGVLTDFAYKLCDRDGEIVVSTTRVETMLGDTAVAVHPLDERYKNVIGEHVWHPFREERIPIICDDFVDPNLGTGAVKITPAHDYVDFEVGKRHNLEMISVINEKGELNEKCGVFTNMKRFDARKCIMEQLDARGLLRGKRDHTMQVPFCSRSGDVVELLLKPQWFINSKEMAHQALEAVQEGDLRIDPAVFEKTWYTWLSDVRDWCVSRQLWWGHQIPVYECSSIVNLQSTLWVAARNINEAVKKAATKLNVLESDILRVRQDDDVLDTWFSSALFPFSALGWPEKTEKYYPLTLMETGHDIVFFWVARMVMLGTQLTGQLPFKNILLHGIICDAQGRKMSKSLGNVVFPEDIIAGISLEDLNRQARKNFDAGLLSRSELEKTLEGQKKMFPKGIEECGADALRFTLCSANIRSYFINFDIQQCVANRLFCNKIWQASKYTRMCLERVHTALDSDLDSSRDYLSKLDKWILSRLANMVSQVNEALSGSDLHIATSALKTFVYSEFCDFYLETTKPVLKSSDTQASVMACRTLLCCLDTALHALSPFMPFITEELYHYLPRLSGHHRSESIMVAPYPTPQQWDQWRDMHVEKEVQLVIDIIAAIRRLKTKHGIKDKPEVHIVMPSAADRQVYSEHLTVVKVLAGCRNVVVADRQSPALKNNYVAEAVGPSGCVHLISKQVMDASEQDAQACRQEENLLKELEKMTKIRSASGYKIKAPRHVQDAHLLKVQSLENELRRIRELRESLRRQVVVCSRSAISSSFNFLVAL</sequence>
<keyword evidence="13" id="KW-0175">Coiled coil</keyword>
<organism evidence="16 17">
    <name type="scientific">Zootermopsis nevadensis</name>
    <name type="common">Dampwood termite</name>
    <dbReference type="NCBI Taxonomy" id="136037"/>
    <lineage>
        <taxon>Eukaryota</taxon>
        <taxon>Metazoa</taxon>
        <taxon>Ecdysozoa</taxon>
        <taxon>Arthropoda</taxon>
        <taxon>Hexapoda</taxon>
        <taxon>Insecta</taxon>
        <taxon>Pterygota</taxon>
        <taxon>Neoptera</taxon>
        <taxon>Polyneoptera</taxon>
        <taxon>Dictyoptera</taxon>
        <taxon>Blattodea</taxon>
        <taxon>Blattoidea</taxon>
        <taxon>Termitoidae</taxon>
        <taxon>Termopsidae</taxon>
        <taxon>Zootermopsis</taxon>
    </lineage>
</organism>
<dbReference type="OrthoDB" id="629407at2759"/>
<evidence type="ECO:0000313" key="17">
    <source>
        <dbReference type="Proteomes" id="UP000027135"/>
    </source>
</evidence>
<dbReference type="SUPFAM" id="SSF50677">
    <property type="entry name" value="ValRS/IleRS/LeuRS editing domain"/>
    <property type="match status" value="1"/>
</dbReference>
<evidence type="ECO:0000256" key="9">
    <source>
        <dbReference type="ARBA" id="ARBA00023146"/>
    </source>
</evidence>
<keyword evidence="17" id="KW-1185">Reference proteome</keyword>
<dbReference type="CDD" id="cd00817">
    <property type="entry name" value="ValRS_core"/>
    <property type="match status" value="1"/>
</dbReference>
<evidence type="ECO:0000259" key="15">
    <source>
        <dbReference type="Pfam" id="PF08264"/>
    </source>
</evidence>
<dbReference type="CDD" id="cd07962">
    <property type="entry name" value="Anticodon_Ia_Val"/>
    <property type="match status" value="1"/>
</dbReference>
<keyword evidence="6 12" id="KW-0547">Nucleotide-binding</keyword>
<accession>A0A067REM8</accession>
<evidence type="ECO:0000256" key="4">
    <source>
        <dbReference type="ARBA" id="ARBA00022490"/>
    </source>
</evidence>
<comment type="catalytic activity">
    <reaction evidence="11">
        <text>tRNA(Val) + L-valine + ATP = L-valyl-tRNA(Val) + AMP + diphosphate</text>
        <dbReference type="Rhea" id="RHEA:10704"/>
        <dbReference type="Rhea" id="RHEA-COMP:9672"/>
        <dbReference type="Rhea" id="RHEA-COMP:9708"/>
        <dbReference type="ChEBI" id="CHEBI:30616"/>
        <dbReference type="ChEBI" id="CHEBI:33019"/>
        <dbReference type="ChEBI" id="CHEBI:57762"/>
        <dbReference type="ChEBI" id="CHEBI:78442"/>
        <dbReference type="ChEBI" id="CHEBI:78537"/>
        <dbReference type="ChEBI" id="CHEBI:456215"/>
        <dbReference type="EC" id="6.1.1.9"/>
    </reaction>
</comment>
<dbReference type="SUPFAM" id="SSF52374">
    <property type="entry name" value="Nucleotidylyl transferase"/>
    <property type="match status" value="1"/>
</dbReference>
<dbReference type="STRING" id="136037.A0A067REM8"/>
<dbReference type="Gene3D" id="3.40.50.620">
    <property type="entry name" value="HUPs"/>
    <property type="match status" value="2"/>
</dbReference>
<dbReference type="PROSITE" id="PS00178">
    <property type="entry name" value="AA_TRNA_LIGASE_I"/>
    <property type="match status" value="1"/>
</dbReference>
<dbReference type="EC" id="6.1.1.9" evidence="3"/>
<evidence type="ECO:0000256" key="6">
    <source>
        <dbReference type="ARBA" id="ARBA00022741"/>
    </source>
</evidence>
<dbReference type="Gene3D" id="1.10.730.10">
    <property type="entry name" value="Isoleucyl-tRNA Synthetase, Domain 1"/>
    <property type="match status" value="1"/>
</dbReference>
<dbReference type="InterPro" id="IPR002303">
    <property type="entry name" value="Valyl-tRNA_ligase"/>
</dbReference>
<keyword evidence="8 12" id="KW-0648">Protein biosynthesis</keyword>
<keyword evidence="4" id="KW-0963">Cytoplasm</keyword>
<reference evidence="16 17" key="1">
    <citation type="journal article" date="2014" name="Nat. Commun.">
        <title>Molecular traces of alternative social organization in a termite genome.</title>
        <authorList>
            <person name="Terrapon N."/>
            <person name="Li C."/>
            <person name="Robertson H.M."/>
            <person name="Ji L."/>
            <person name="Meng X."/>
            <person name="Booth W."/>
            <person name="Chen Z."/>
            <person name="Childers C.P."/>
            <person name="Glastad K.M."/>
            <person name="Gokhale K."/>
            <person name="Gowin J."/>
            <person name="Gronenberg W."/>
            <person name="Hermansen R.A."/>
            <person name="Hu H."/>
            <person name="Hunt B.G."/>
            <person name="Huylmans A.K."/>
            <person name="Khalil S.M."/>
            <person name="Mitchell R.D."/>
            <person name="Munoz-Torres M.C."/>
            <person name="Mustard J.A."/>
            <person name="Pan H."/>
            <person name="Reese J.T."/>
            <person name="Scharf M.E."/>
            <person name="Sun F."/>
            <person name="Vogel H."/>
            <person name="Xiao J."/>
            <person name="Yang W."/>
            <person name="Yang Z."/>
            <person name="Yang Z."/>
            <person name="Zhou J."/>
            <person name="Zhu J."/>
            <person name="Brent C.S."/>
            <person name="Elsik C.G."/>
            <person name="Goodisman M.A."/>
            <person name="Liberles D.A."/>
            <person name="Roe R.M."/>
            <person name="Vargo E.L."/>
            <person name="Vilcinskas A."/>
            <person name="Wang J."/>
            <person name="Bornberg-Bauer E."/>
            <person name="Korb J."/>
            <person name="Zhang G."/>
            <person name="Liebig J."/>
        </authorList>
    </citation>
    <scope>NUCLEOTIDE SEQUENCE [LARGE SCALE GENOMIC DNA]</scope>
    <source>
        <tissue evidence="16">Whole organism</tissue>
    </source>
</reference>
<gene>
    <name evidence="16" type="ORF">L798_02962</name>
</gene>
<dbReference type="GO" id="GO:0005524">
    <property type="term" value="F:ATP binding"/>
    <property type="evidence" value="ECO:0007669"/>
    <property type="project" value="UniProtKB-KW"/>
</dbReference>
<dbReference type="PANTHER" id="PTHR11946:SF109">
    <property type="entry name" value="VALINE--TRNA LIGASE"/>
    <property type="match status" value="1"/>
</dbReference>
<evidence type="ECO:0000256" key="8">
    <source>
        <dbReference type="ARBA" id="ARBA00022917"/>
    </source>
</evidence>
<dbReference type="Proteomes" id="UP000027135">
    <property type="component" value="Unassembled WGS sequence"/>
</dbReference>
<dbReference type="eggNOG" id="KOG0432">
    <property type="taxonomic scope" value="Eukaryota"/>
</dbReference>
<feature type="domain" description="Aminoacyl-tRNA synthetase class Ia" evidence="14">
    <location>
        <begin position="76"/>
        <end position="683"/>
    </location>
</feature>
<dbReference type="InterPro" id="IPR014729">
    <property type="entry name" value="Rossmann-like_a/b/a_fold"/>
</dbReference>
<dbReference type="InterPro" id="IPR033705">
    <property type="entry name" value="Anticodon_Ia_Val"/>
</dbReference>
<dbReference type="InParanoid" id="A0A067REM8"/>
<dbReference type="HAMAP" id="MF_02004">
    <property type="entry name" value="Val_tRNA_synth_type1"/>
    <property type="match status" value="1"/>
</dbReference>
<proteinExistence type="inferred from homology"/>
<protein>
    <recommendedName>
        <fullName evidence="3">valine--tRNA ligase</fullName>
        <ecNumber evidence="3">6.1.1.9</ecNumber>
    </recommendedName>
    <alternativeName>
        <fullName evidence="10">Valyl-tRNA synthetase</fullName>
    </alternativeName>
</protein>
<name>A0A067REM8_ZOONE</name>
<feature type="domain" description="Methionyl/Valyl/Leucyl/Isoleucyl-tRNA synthetase anticodon-binding" evidence="15">
    <location>
        <begin position="739"/>
        <end position="892"/>
    </location>
</feature>
<evidence type="ECO:0000256" key="12">
    <source>
        <dbReference type="RuleBase" id="RU363035"/>
    </source>
</evidence>
<evidence type="ECO:0000259" key="14">
    <source>
        <dbReference type="Pfam" id="PF00133"/>
    </source>
</evidence>
<dbReference type="EMBL" id="KK852550">
    <property type="protein sequence ID" value="KDR21498.1"/>
    <property type="molecule type" value="Genomic_DNA"/>
</dbReference>
<dbReference type="FunFam" id="3.90.740.10:FF:000005">
    <property type="entry name" value="Valine--tRNA ligase, mitochondrial"/>
    <property type="match status" value="1"/>
</dbReference>
<keyword evidence="7 12" id="KW-0067">ATP-binding</keyword>
<comment type="subcellular location">
    <subcellularLocation>
        <location evidence="1">Cytoplasm</location>
    </subcellularLocation>
</comment>
<dbReference type="OMA" id="CATINLP"/>
<dbReference type="InterPro" id="IPR002300">
    <property type="entry name" value="aa-tRNA-synth_Ia"/>
</dbReference>
<evidence type="ECO:0000256" key="3">
    <source>
        <dbReference type="ARBA" id="ARBA00013169"/>
    </source>
</evidence>
<dbReference type="GO" id="GO:0004832">
    <property type="term" value="F:valine-tRNA ligase activity"/>
    <property type="evidence" value="ECO:0007669"/>
    <property type="project" value="UniProtKB-EC"/>
</dbReference>
<dbReference type="InterPro" id="IPR009080">
    <property type="entry name" value="tRNAsynth_Ia_anticodon-bd"/>
</dbReference>
<keyword evidence="5 12" id="KW-0436">Ligase</keyword>
<dbReference type="InterPro" id="IPR001412">
    <property type="entry name" value="aa-tRNA-synth_I_CS"/>
</dbReference>
<comment type="similarity">
    <text evidence="2 12">Belongs to the class-I aminoacyl-tRNA synthetase family.</text>
</comment>
<evidence type="ECO:0000256" key="10">
    <source>
        <dbReference type="ARBA" id="ARBA00029936"/>
    </source>
</evidence>
<dbReference type="SUPFAM" id="SSF47323">
    <property type="entry name" value="Anticodon-binding domain of a subclass of class I aminoacyl-tRNA synthetases"/>
    <property type="match status" value="1"/>
</dbReference>
<dbReference type="FunFam" id="3.40.50.620:FF:000078">
    <property type="entry name" value="Valine--tRNA ligase, mitochondrial"/>
    <property type="match status" value="1"/>
</dbReference>
<evidence type="ECO:0000256" key="7">
    <source>
        <dbReference type="ARBA" id="ARBA00022840"/>
    </source>
</evidence>
<evidence type="ECO:0000256" key="1">
    <source>
        <dbReference type="ARBA" id="ARBA00004496"/>
    </source>
</evidence>
<dbReference type="InterPro" id="IPR009008">
    <property type="entry name" value="Val/Leu/Ile-tRNA-synth_edit"/>
</dbReference>
<evidence type="ECO:0000256" key="2">
    <source>
        <dbReference type="ARBA" id="ARBA00005594"/>
    </source>
</evidence>
<dbReference type="PANTHER" id="PTHR11946">
    <property type="entry name" value="VALYL-TRNA SYNTHETASES"/>
    <property type="match status" value="1"/>
</dbReference>
<evidence type="ECO:0000313" key="16">
    <source>
        <dbReference type="EMBL" id="KDR21498.1"/>
    </source>
</evidence>
<dbReference type="NCBIfam" id="NF004349">
    <property type="entry name" value="PRK05729.1"/>
    <property type="match status" value="1"/>
</dbReference>
<dbReference type="Pfam" id="PF00133">
    <property type="entry name" value="tRNA-synt_1"/>
    <property type="match status" value="1"/>
</dbReference>
<dbReference type="AlphaFoldDB" id="A0A067REM8"/>
<dbReference type="NCBIfam" id="TIGR00422">
    <property type="entry name" value="valS"/>
    <property type="match status" value="1"/>
</dbReference>
<evidence type="ECO:0000256" key="5">
    <source>
        <dbReference type="ARBA" id="ARBA00022598"/>
    </source>
</evidence>
<dbReference type="Pfam" id="PF08264">
    <property type="entry name" value="Anticodon_1"/>
    <property type="match status" value="1"/>
</dbReference>
<feature type="coiled-coil region" evidence="13">
    <location>
        <begin position="993"/>
        <end position="1020"/>
    </location>
</feature>
<dbReference type="GO" id="GO:0006438">
    <property type="term" value="P:valyl-tRNA aminoacylation"/>
    <property type="evidence" value="ECO:0007669"/>
    <property type="project" value="InterPro"/>
</dbReference>
<dbReference type="Gene3D" id="3.90.740.10">
    <property type="entry name" value="Valyl/Leucyl/Isoleucyl-tRNA synthetase, editing domain"/>
    <property type="match status" value="1"/>
</dbReference>
<dbReference type="FunFam" id="3.40.50.620:FF:000020">
    <property type="entry name" value="Valine--tRNA ligase, mitochondrial"/>
    <property type="match status" value="1"/>
</dbReference>